<evidence type="ECO:0000256" key="7">
    <source>
        <dbReference type="ARBA" id="ARBA00023160"/>
    </source>
</evidence>
<keyword evidence="6 8" id="KW-0443">Lipid metabolism</keyword>
<evidence type="ECO:0000256" key="5">
    <source>
        <dbReference type="ARBA" id="ARBA00022842"/>
    </source>
</evidence>
<feature type="binding site" evidence="8">
    <location>
        <position position="8"/>
    </location>
    <ligand>
        <name>Mg(2+)</name>
        <dbReference type="ChEBI" id="CHEBI:18420"/>
    </ligand>
</feature>
<keyword evidence="8" id="KW-0963">Cytoplasm</keyword>
<dbReference type="GO" id="GO:0000287">
    <property type="term" value="F:magnesium ion binding"/>
    <property type="evidence" value="ECO:0007669"/>
    <property type="project" value="UniProtKB-UniRule"/>
</dbReference>
<comment type="cofactor">
    <cofactor evidence="8">
        <name>Mg(2+)</name>
        <dbReference type="ChEBI" id="CHEBI:18420"/>
    </cofactor>
</comment>
<evidence type="ECO:0000256" key="1">
    <source>
        <dbReference type="ARBA" id="ARBA00022516"/>
    </source>
</evidence>
<protein>
    <recommendedName>
        <fullName evidence="8">Holo-[acyl-carrier-protein] synthase</fullName>
        <shortName evidence="8">Holo-ACP synthase</shortName>
        <ecNumber evidence="8">2.7.8.7</ecNumber>
    </recommendedName>
    <alternativeName>
        <fullName evidence="8">4'-phosphopantetheinyl transferase AcpS</fullName>
    </alternativeName>
</protein>
<dbReference type="GO" id="GO:0008897">
    <property type="term" value="F:holo-[acyl-carrier-protein] synthase activity"/>
    <property type="evidence" value="ECO:0007669"/>
    <property type="project" value="UniProtKB-UniRule"/>
</dbReference>
<comment type="catalytic activity">
    <reaction evidence="8">
        <text>apo-[ACP] + CoA = holo-[ACP] + adenosine 3',5'-bisphosphate + H(+)</text>
        <dbReference type="Rhea" id="RHEA:12068"/>
        <dbReference type="Rhea" id="RHEA-COMP:9685"/>
        <dbReference type="Rhea" id="RHEA-COMP:9690"/>
        <dbReference type="ChEBI" id="CHEBI:15378"/>
        <dbReference type="ChEBI" id="CHEBI:29999"/>
        <dbReference type="ChEBI" id="CHEBI:57287"/>
        <dbReference type="ChEBI" id="CHEBI:58343"/>
        <dbReference type="ChEBI" id="CHEBI:64479"/>
        <dbReference type="EC" id="2.7.8.7"/>
    </reaction>
</comment>
<evidence type="ECO:0000313" key="11">
    <source>
        <dbReference type="Proteomes" id="UP000184295"/>
    </source>
</evidence>
<dbReference type="EMBL" id="FQUL01000003">
    <property type="protein sequence ID" value="SHE35979.1"/>
    <property type="molecule type" value="Genomic_DNA"/>
</dbReference>
<keyword evidence="3 8" id="KW-0479">Metal-binding</keyword>
<dbReference type="AlphaFoldDB" id="A0A1M4SUV1"/>
<dbReference type="InterPro" id="IPR004568">
    <property type="entry name" value="Ppantetheine-prot_Trfase_dom"/>
</dbReference>
<name>A0A1M4SUV1_9ACTN</name>
<evidence type="ECO:0000256" key="2">
    <source>
        <dbReference type="ARBA" id="ARBA00022679"/>
    </source>
</evidence>
<reference evidence="11" key="1">
    <citation type="submission" date="2016-11" db="EMBL/GenBank/DDBJ databases">
        <authorList>
            <person name="Varghese N."/>
            <person name="Submissions S."/>
        </authorList>
    </citation>
    <scope>NUCLEOTIDE SEQUENCE [LARGE SCALE GENOMIC DNA]</scope>
    <source>
        <strain evidence="11">DSM 19514</strain>
    </source>
</reference>
<keyword evidence="1 8" id="KW-0444">Lipid biosynthesis</keyword>
<dbReference type="NCBIfam" id="TIGR00556">
    <property type="entry name" value="pantethn_trn"/>
    <property type="match status" value="1"/>
</dbReference>
<dbReference type="OrthoDB" id="517356at2"/>
<dbReference type="Pfam" id="PF01648">
    <property type="entry name" value="ACPS"/>
    <property type="match status" value="1"/>
</dbReference>
<evidence type="ECO:0000313" key="10">
    <source>
        <dbReference type="EMBL" id="SHE35979.1"/>
    </source>
</evidence>
<evidence type="ECO:0000256" key="8">
    <source>
        <dbReference type="HAMAP-Rule" id="MF_00101"/>
    </source>
</evidence>
<accession>A0A1M4SUV1</accession>
<keyword evidence="2 8" id="KW-0808">Transferase</keyword>
<keyword evidence="4 8" id="KW-0276">Fatty acid metabolism</keyword>
<dbReference type="GO" id="GO:0006633">
    <property type="term" value="P:fatty acid biosynthetic process"/>
    <property type="evidence" value="ECO:0007669"/>
    <property type="project" value="UniProtKB-UniRule"/>
</dbReference>
<keyword evidence="5 8" id="KW-0460">Magnesium</keyword>
<dbReference type="InterPro" id="IPR008278">
    <property type="entry name" value="4-PPantetheinyl_Trfase_dom"/>
</dbReference>
<dbReference type="InterPro" id="IPR037143">
    <property type="entry name" value="4-PPantetheinyl_Trfase_dom_sf"/>
</dbReference>
<keyword evidence="11" id="KW-1185">Reference proteome</keyword>
<dbReference type="InterPro" id="IPR002582">
    <property type="entry name" value="ACPS"/>
</dbReference>
<dbReference type="SUPFAM" id="SSF56214">
    <property type="entry name" value="4'-phosphopantetheinyl transferase"/>
    <property type="match status" value="1"/>
</dbReference>
<gene>
    <name evidence="8" type="primary">acpS</name>
    <name evidence="10" type="ORF">SAMN02745225_00395</name>
</gene>
<organism evidence="10 11">
    <name type="scientific">Ferrithrix thermotolerans DSM 19514</name>
    <dbReference type="NCBI Taxonomy" id="1121881"/>
    <lineage>
        <taxon>Bacteria</taxon>
        <taxon>Bacillati</taxon>
        <taxon>Actinomycetota</taxon>
        <taxon>Acidimicrobiia</taxon>
        <taxon>Acidimicrobiales</taxon>
        <taxon>Acidimicrobiaceae</taxon>
        <taxon>Ferrithrix</taxon>
    </lineage>
</organism>
<proteinExistence type="inferred from homology"/>
<keyword evidence="7 8" id="KW-0275">Fatty acid biosynthesis</keyword>
<evidence type="ECO:0000259" key="9">
    <source>
        <dbReference type="Pfam" id="PF01648"/>
    </source>
</evidence>
<sequence length="125" mass="13500">MKVLCGIDVLEIERMRKAVVRSPALVERIFCPLEISYADAHKDPIPYLAARFCAKEAVMKLLGSGIGVISFREVEVVRTPSRRPKVELSGRAAIVAEELGVTSIDLSISHSHSVAVATAVAMVQG</sequence>
<evidence type="ECO:0000256" key="6">
    <source>
        <dbReference type="ARBA" id="ARBA00023098"/>
    </source>
</evidence>
<dbReference type="Proteomes" id="UP000184295">
    <property type="component" value="Unassembled WGS sequence"/>
</dbReference>
<dbReference type="Gene3D" id="3.90.470.20">
    <property type="entry name" value="4'-phosphopantetheinyl transferase domain"/>
    <property type="match status" value="1"/>
</dbReference>
<evidence type="ECO:0000256" key="3">
    <source>
        <dbReference type="ARBA" id="ARBA00022723"/>
    </source>
</evidence>
<dbReference type="RefSeq" id="WP_072788208.1">
    <property type="nucleotide sequence ID" value="NZ_FQUL01000003.1"/>
</dbReference>
<feature type="binding site" evidence="8">
    <location>
        <position position="56"/>
    </location>
    <ligand>
        <name>Mg(2+)</name>
        <dbReference type="ChEBI" id="CHEBI:18420"/>
    </ligand>
</feature>
<dbReference type="GO" id="GO:0005737">
    <property type="term" value="C:cytoplasm"/>
    <property type="evidence" value="ECO:0007669"/>
    <property type="project" value="UniProtKB-SubCell"/>
</dbReference>
<feature type="domain" description="4'-phosphopantetheinyl transferase" evidence="9">
    <location>
        <begin position="5"/>
        <end position="113"/>
    </location>
</feature>
<dbReference type="HAMAP" id="MF_00101">
    <property type="entry name" value="AcpS"/>
    <property type="match status" value="1"/>
</dbReference>
<comment type="function">
    <text evidence="8">Transfers the 4'-phosphopantetheine moiety from coenzyme A to a Ser of acyl-carrier-protein.</text>
</comment>
<dbReference type="NCBIfam" id="TIGR00516">
    <property type="entry name" value="acpS"/>
    <property type="match status" value="1"/>
</dbReference>
<evidence type="ECO:0000256" key="4">
    <source>
        <dbReference type="ARBA" id="ARBA00022832"/>
    </source>
</evidence>
<dbReference type="STRING" id="1121881.SAMN02745225_00395"/>
<comment type="subcellular location">
    <subcellularLocation>
        <location evidence="8">Cytoplasm</location>
    </subcellularLocation>
</comment>
<comment type="similarity">
    <text evidence="8">Belongs to the P-Pant transferase superfamily. AcpS family.</text>
</comment>
<dbReference type="EC" id="2.7.8.7" evidence="8"/>